<dbReference type="InterPro" id="IPR043128">
    <property type="entry name" value="Rev_trsase/Diguanyl_cyclase"/>
</dbReference>
<dbReference type="SUPFAM" id="SSF55073">
    <property type="entry name" value="Nucleotide cyclase"/>
    <property type="match status" value="1"/>
</dbReference>
<accession>A0A6G3ZRZ3</accession>
<organism evidence="3">
    <name type="scientific">Paenibacillus sp. SYP-B3998</name>
    <dbReference type="NCBI Taxonomy" id="2678564"/>
    <lineage>
        <taxon>Bacteria</taxon>
        <taxon>Bacillati</taxon>
        <taxon>Bacillota</taxon>
        <taxon>Bacilli</taxon>
        <taxon>Bacillales</taxon>
        <taxon>Paenibacillaceae</taxon>
        <taxon>Paenibacillus</taxon>
    </lineage>
</organism>
<name>A0A6G3ZRZ3_9BACL</name>
<keyword evidence="1" id="KW-0472">Membrane</keyword>
<protein>
    <submittedName>
        <fullName evidence="3">Diguanylate cyclase</fullName>
    </submittedName>
</protein>
<evidence type="ECO:0000313" key="3">
    <source>
        <dbReference type="EMBL" id="NEW04973.1"/>
    </source>
</evidence>
<feature type="transmembrane region" description="Helical" evidence="1">
    <location>
        <begin position="93"/>
        <end position="113"/>
    </location>
</feature>
<evidence type="ECO:0000256" key="1">
    <source>
        <dbReference type="SAM" id="Phobius"/>
    </source>
</evidence>
<feature type="domain" description="GGDEF" evidence="2">
    <location>
        <begin position="162"/>
        <end position="284"/>
    </location>
</feature>
<dbReference type="GO" id="GO:0005886">
    <property type="term" value="C:plasma membrane"/>
    <property type="evidence" value="ECO:0007669"/>
    <property type="project" value="TreeGrafter"/>
</dbReference>
<sequence>MQGFYNNTKPFFIIQSIFLLFIVALTLYANGFTTIPWITLTLFASVLIISWVSMLGGLLLGLGISLSAMFLLGSVLIWNVFFSSVTILSVKEIVIWMIAIGASALISGLLHRWSVTIVNEHKEMVSKFDELVTIDEATGFDNKKRFHLELEEEFKRSIRTNTPFTLLLIQFKYFKEYEKLYGPEEKKHLIKSLSDVLWKQTRISDRKFRVEDDMFATILFNTGEENVQFVLDKIEELLKYHKLANGKKEVTLTLSFGAASFKREMNDYSELIENAKQELEAYMQ</sequence>
<dbReference type="RefSeq" id="WP_163940886.1">
    <property type="nucleotide sequence ID" value="NZ_JAAIKC010000001.1"/>
</dbReference>
<feature type="transmembrane region" description="Helical" evidence="1">
    <location>
        <begin position="12"/>
        <end position="29"/>
    </location>
</feature>
<keyword evidence="1" id="KW-1133">Transmembrane helix</keyword>
<dbReference type="InterPro" id="IPR000160">
    <property type="entry name" value="GGDEF_dom"/>
</dbReference>
<feature type="transmembrane region" description="Helical" evidence="1">
    <location>
        <begin position="59"/>
        <end position="81"/>
    </location>
</feature>
<dbReference type="EMBL" id="JAAIKC010000001">
    <property type="protein sequence ID" value="NEW04973.1"/>
    <property type="molecule type" value="Genomic_DNA"/>
</dbReference>
<comment type="caution">
    <text evidence="3">The sequence shown here is derived from an EMBL/GenBank/DDBJ whole genome shotgun (WGS) entry which is preliminary data.</text>
</comment>
<gene>
    <name evidence="3" type="ORF">GK047_02935</name>
</gene>
<dbReference type="InterPro" id="IPR050469">
    <property type="entry name" value="Diguanylate_Cyclase"/>
</dbReference>
<dbReference type="GO" id="GO:0043709">
    <property type="term" value="P:cell adhesion involved in single-species biofilm formation"/>
    <property type="evidence" value="ECO:0007669"/>
    <property type="project" value="TreeGrafter"/>
</dbReference>
<dbReference type="AlphaFoldDB" id="A0A6G3ZRZ3"/>
<dbReference type="SMART" id="SM00267">
    <property type="entry name" value="GGDEF"/>
    <property type="match status" value="1"/>
</dbReference>
<dbReference type="PANTHER" id="PTHR45138">
    <property type="entry name" value="REGULATORY COMPONENTS OF SENSORY TRANSDUCTION SYSTEM"/>
    <property type="match status" value="1"/>
</dbReference>
<dbReference type="Pfam" id="PF00990">
    <property type="entry name" value="GGDEF"/>
    <property type="match status" value="1"/>
</dbReference>
<evidence type="ECO:0000259" key="2">
    <source>
        <dbReference type="PROSITE" id="PS50887"/>
    </source>
</evidence>
<dbReference type="Gene3D" id="3.30.70.270">
    <property type="match status" value="1"/>
</dbReference>
<proteinExistence type="predicted"/>
<dbReference type="InterPro" id="IPR029787">
    <property type="entry name" value="Nucleotide_cyclase"/>
</dbReference>
<dbReference type="GO" id="GO:1902201">
    <property type="term" value="P:negative regulation of bacterial-type flagellum-dependent cell motility"/>
    <property type="evidence" value="ECO:0007669"/>
    <property type="project" value="TreeGrafter"/>
</dbReference>
<feature type="transmembrane region" description="Helical" evidence="1">
    <location>
        <begin position="35"/>
        <end position="52"/>
    </location>
</feature>
<dbReference type="PANTHER" id="PTHR45138:SF6">
    <property type="entry name" value="DIGUANYLATE CYCLASE DGCN"/>
    <property type="match status" value="1"/>
</dbReference>
<dbReference type="GO" id="GO:0052621">
    <property type="term" value="F:diguanylate cyclase activity"/>
    <property type="evidence" value="ECO:0007669"/>
    <property type="project" value="TreeGrafter"/>
</dbReference>
<reference evidence="3" key="1">
    <citation type="submission" date="2020-02" db="EMBL/GenBank/DDBJ databases">
        <authorList>
            <person name="Shen X.-R."/>
            <person name="Zhang Y.-X."/>
        </authorList>
    </citation>
    <scope>NUCLEOTIDE SEQUENCE</scope>
    <source>
        <strain evidence="3">SYP-B3998</strain>
    </source>
</reference>
<dbReference type="PROSITE" id="PS50887">
    <property type="entry name" value="GGDEF"/>
    <property type="match status" value="1"/>
</dbReference>
<dbReference type="NCBIfam" id="TIGR00254">
    <property type="entry name" value="GGDEF"/>
    <property type="match status" value="1"/>
</dbReference>
<keyword evidence="1" id="KW-0812">Transmembrane</keyword>